<dbReference type="InterPro" id="IPR013320">
    <property type="entry name" value="ConA-like_dom_sf"/>
</dbReference>
<dbReference type="SUPFAM" id="SSF49899">
    <property type="entry name" value="Concanavalin A-like lectins/glucanases"/>
    <property type="match status" value="1"/>
</dbReference>
<accession>A0ABN2KN61</accession>
<dbReference type="Proteomes" id="UP001500506">
    <property type="component" value="Unassembled WGS sequence"/>
</dbReference>
<dbReference type="PROSITE" id="PS51762">
    <property type="entry name" value="GH16_2"/>
    <property type="match status" value="1"/>
</dbReference>
<gene>
    <name evidence="2" type="ORF">GCM10009747_18160</name>
</gene>
<protein>
    <recommendedName>
        <fullName evidence="1">GH16 domain-containing protein</fullName>
    </recommendedName>
</protein>
<evidence type="ECO:0000259" key="1">
    <source>
        <dbReference type="PROSITE" id="PS51762"/>
    </source>
</evidence>
<reference evidence="2 3" key="1">
    <citation type="journal article" date="2019" name="Int. J. Syst. Evol. Microbiol.">
        <title>The Global Catalogue of Microorganisms (GCM) 10K type strain sequencing project: providing services to taxonomists for standard genome sequencing and annotation.</title>
        <authorList>
            <consortium name="The Broad Institute Genomics Platform"/>
            <consortium name="The Broad Institute Genome Sequencing Center for Infectious Disease"/>
            <person name="Wu L."/>
            <person name="Ma J."/>
        </authorList>
    </citation>
    <scope>NUCLEOTIDE SEQUENCE [LARGE SCALE GENOMIC DNA]</scope>
    <source>
        <strain evidence="2 3">JCM 14319</strain>
    </source>
</reference>
<feature type="domain" description="GH16" evidence="1">
    <location>
        <begin position="7"/>
        <end position="265"/>
    </location>
</feature>
<comment type="caution">
    <text evidence="2">The sequence shown here is derived from an EMBL/GenBank/DDBJ whole genome shotgun (WGS) entry which is preliminary data.</text>
</comment>
<name>A0ABN2KN61_9MICO</name>
<dbReference type="RefSeq" id="WP_232500008.1">
    <property type="nucleotide sequence ID" value="NZ_BAAANH010000003.1"/>
</dbReference>
<proteinExistence type="predicted"/>
<dbReference type="CDD" id="cd00413">
    <property type="entry name" value="Glyco_hydrolase_16"/>
    <property type="match status" value="1"/>
</dbReference>
<dbReference type="Pfam" id="PF00722">
    <property type="entry name" value="Glyco_hydro_16"/>
    <property type="match status" value="1"/>
</dbReference>
<sequence>MTDAATLDLSGYDLAVDEQFDGDDLAETRWFPYYTPHWSSRAATRARSEVSGGTLKLRIDADTPPWSPEYDGDVRVSHLQTGQFSGPVGSPVGQHRFRAGLVVREEQDEERLWLPHFGVIEARVRGIRHPSAMVALWPIGFEDQGVNCGEICIFEIFGSEVDAAGGLVGVGVKPQRDPRLVMDFEKVRVEGDLTAFHDYAVEWLPDRLRFFIDGRLVKVVEQSIDYPVQFMLDVYELPTDTARDTSAHPLVFEVAHVREYRPRTT</sequence>
<keyword evidence="3" id="KW-1185">Reference proteome</keyword>
<dbReference type="InterPro" id="IPR000757">
    <property type="entry name" value="Beta-glucanase-like"/>
</dbReference>
<dbReference type="EMBL" id="BAAANH010000003">
    <property type="protein sequence ID" value="GAA1759492.1"/>
    <property type="molecule type" value="Genomic_DNA"/>
</dbReference>
<organism evidence="2 3">
    <name type="scientific">Agromyces humatus</name>
    <dbReference type="NCBI Taxonomy" id="279573"/>
    <lineage>
        <taxon>Bacteria</taxon>
        <taxon>Bacillati</taxon>
        <taxon>Actinomycetota</taxon>
        <taxon>Actinomycetes</taxon>
        <taxon>Micrococcales</taxon>
        <taxon>Microbacteriaceae</taxon>
        <taxon>Agromyces</taxon>
    </lineage>
</organism>
<evidence type="ECO:0000313" key="3">
    <source>
        <dbReference type="Proteomes" id="UP001500506"/>
    </source>
</evidence>
<evidence type="ECO:0000313" key="2">
    <source>
        <dbReference type="EMBL" id="GAA1759492.1"/>
    </source>
</evidence>
<dbReference type="Gene3D" id="2.60.120.200">
    <property type="match status" value="1"/>
</dbReference>